<dbReference type="GO" id="GO:0035591">
    <property type="term" value="F:signaling adaptor activity"/>
    <property type="evidence" value="ECO:0007669"/>
    <property type="project" value="TreeGrafter"/>
</dbReference>
<evidence type="ECO:0000313" key="5">
    <source>
        <dbReference type="EMBL" id="ORY37225.1"/>
    </source>
</evidence>
<dbReference type="InterPro" id="IPR001680">
    <property type="entry name" value="WD40_rpt"/>
</dbReference>
<dbReference type="Proteomes" id="UP000193642">
    <property type="component" value="Unassembled WGS sequence"/>
</dbReference>
<dbReference type="PROSITE" id="PS00678">
    <property type="entry name" value="WD_REPEATS_1"/>
    <property type="match status" value="3"/>
</dbReference>
<dbReference type="InterPro" id="IPR020472">
    <property type="entry name" value="WD40_PAC1"/>
</dbReference>
<dbReference type="SMART" id="SM00320">
    <property type="entry name" value="WD40"/>
    <property type="match status" value="5"/>
</dbReference>
<dbReference type="PROSITE" id="PS50082">
    <property type="entry name" value="WD_REPEATS_2"/>
    <property type="match status" value="3"/>
</dbReference>
<evidence type="ECO:0000256" key="4">
    <source>
        <dbReference type="SAM" id="MobiDB-lite"/>
    </source>
</evidence>
<evidence type="ECO:0000313" key="6">
    <source>
        <dbReference type="Proteomes" id="UP000193642"/>
    </source>
</evidence>
<accession>A0A1Y2BSX2</accession>
<keyword evidence="1 3" id="KW-0853">WD repeat</keyword>
<keyword evidence="2" id="KW-0677">Repeat</keyword>
<feature type="repeat" description="WD" evidence="3">
    <location>
        <begin position="282"/>
        <end position="317"/>
    </location>
</feature>
<proteinExistence type="predicted"/>
<feature type="repeat" description="WD" evidence="3">
    <location>
        <begin position="238"/>
        <end position="279"/>
    </location>
</feature>
<dbReference type="EMBL" id="MCGO01000051">
    <property type="protein sequence ID" value="ORY37225.1"/>
    <property type="molecule type" value="Genomic_DNA"/>
</dbReference>
<gene>
    <name evidence="5" type="ORF">BCR33DRAFT_789803</name>
</gene>
<dbReference type="InterPro" id="IPR019775">
    <property type="entry name" value="WD40_repeat_CS"/>
</dbReference>
<dbReference type="GO" id="GO:0005774">
    <property type="term" value="C:vacuolar membrane"/>
    <property type="evidence" value="ECO:0007669"/>
    <property type="project" value="TreeGrafter"/>
</dbReference>
<dbReference type="PROSITE" id="PS50294">
    <property type="entry name" value="WD_REPEATS_REGION"/>
    <property type="match status" value="2"/>
</dbReference>
<dbReference type="OrthoDB" id="311712at2759"/>
<dbReference type="PRINTS" id="PR00320">
    <property type="entry name" value="GPROTEINBRPT"/>
</dbReference>
<dbReference type="GO" id="GO:0034198">
    <property type="term" value="P:cellular response to amino acid starvation"/>
    <property type="evidence" value="ECO:0007669"/>
    <property type="project" value="TreeGrafter"/>
</dbReference>
<dbReference type="PANTHER" id="PTHR46170:SF1">
    <property type="entry name" value="GATOR COMPLEX PROTEIN WDR59"/>
    <property type="match status" value="1"/>
</dbReference>
<dbReference type="InterPro" id="IPR015943">
    <property type="entry name" value="WD40/YVTN_repeat-like_dom_sf"/>
</dbReference>
<evidence type="ECO:0000256" key="3">
    <source>
        <dbReference type="PROSITE-ProRule" id="PRU00221"/>
    </source>
</evidence>
<dbReference type="AlphaFoldDB" id="A0A1Y2BSX2"/>
<dbReference type="SUPFAM" id="SSF50978">
    <property type="entry name" value="WD40 repeat-like"/>
    <property type="match status" value="1"/>
</dbReference>
<dbReference type="PANTHER" id="PTHR46170">
    <property type="entry name" value="GATOR COMPLEX PROTEIN WDR59"/>
    <property type="match status" value="1"/>
</dbReference>
<organism evidence="5 6">
    <name type="scientific">Rhizoclosmatium globosum</name>
    <dbReference type="NCBI Taxonomy" id="329046"/>
    <lineage>
        <taxon>Eukaryota</taxon>
        <taxon>Fungi</taxon>
        <taxon>Fungi incertae sedis</taxon>
        <taxon>Chytridiomycota</taxon>
        <taxon>Chytridiomycota incertae sedis</taxon>
        <taxon>Chytridiomycetes</taxon>
        <taxon>Chytridiales</taxon>
        <taxon>Chytriomycetaceae</taxon>
        <taxon>Rhizoclosmatium</taxon>
    </lineage>
</organism>
<feature type="region of interest" description="Disordered" evidence="4">
    <location>
        <begin position="203"/>
        <end position="225"/>
    </location>
</feature>
<dbReference type="GO" id="GO:1904263">
    <property type="term" value="P:positive regulation of TORC1 signaling"/>
    <property type="evidence" value="ECO:0007669"/>
    <property type="project" value="TreeGrafter"/>
</dbReference>
<dbReference type="InterPro" id="IPR036322">
    <property type="entry name" value="WD40_repeat_dom_sf"/>
</dbReference>
<comment type="caution">
    <text evidence="5">The sequence shown here is derived from an EMBL/GenBank/DDBJ whole genome shotgun (WGS) entry which is preliminary data.</text>
</comment>
<evidence type="ECO:0000256" key="1">
    <source>
        <dbReference type="ARBA" id="ARBA00022574"/>
    </source>
</evidence>
<protein>
    <submittedName>
        <fullName evidence="5">WD40 repeat-like protein</fullName>
    </submittedName>
</protein>
<keyword evidence="6" id="KW-1185">Reference proteome</keyword>
<dbReference type="GO" id="GO:0035859">
    <property type="term" value="C:Seh1-associated complex"/>
    <property type="evidence" value="ECO:0007669"/>
    <property type="project" value="TreeGrafter"/>
</dbReference>
<evidence type="ECO:0000256" key="2">
    <source>
        <dbReference type="ARBA" id="ARBA00022737"/>
    </source>
</evidence>
<feature type="region of interest" description="Disordered" evidence="4">
    <location>
        <begin position="105"/>
        <end position="130"/>
    </location>
</feature>
<dbReference type="Pfam" id="PF00400">
    <property type="entry name" value="WD40"/>
    <property type="match status" value="4"/>
</dbReference>
<feature type="compositionally biased region" description="Low complexity" evidence="4">
    <location>
        <begin position="105"/>
        <end position="127"/>
    </location>
</feature>
<name>A0A1Y2BSX2_9FUNG</name>
<dbReference type="Gene3D" id="2.130.10.10">
    <property type="entry name" value="YVTN repeat-like/Quinoprotein amine dehydrogenase"/>
    <property type="match status" value="2"/>
</dbReference>
<dbReference type="InterPro" id="IPR049567">
    <property type="entry name" value="WDR59-like"/>
</dbReference>
<feature type="compositionally biased region" description="Low complexity" evidence="4">
    <location>
        <begin position="203"/>
        <end position="212"/>
    </location>
</feature>
<sequence length="421" mass="46573">MGETVVVPLQELVTSLSINPNGHHVVLAAKRGLFLLDLTTPFAPPIAFKHNTKWEVTDVIWNPHPQHSSWIASTSNQKVLIWNVDPTGSMSLSNSLASASSAANTSASVSNGSTPTPSTPAAHTSKAFRTSINTPDAFRTASTRVNPLINPSSMPQNQNVEIVLHVHKRAVSDFHWSPFRSEVIATCGYDNFVHVWDLRTRSGSTSSTTSDDGNPHSETGVPGRSGMALVLSKPDVSFCSWTSGATAVKWNRVSEYMLASSHDTDLRVWDTRFGSKEVSLITAAHMTKIYGIDWSPRSPEEIITCSQDQCVKLWNIRETRKCEGTIMTNSPVWRARFTPFGNGIVTMPLRKENELTMWGLGDSFAGENVATFTGHTDVVKEFVWRNCGDNEYQLVTWSKDQTLRLWPIDRKIQIAIGHKPL</sequence>
<reference evidence="5 6" key="1">
    <citation type="submission" date="2016-07" db="EMBL/GenBank/DDBJ databases">
        <title>Pervasive Adenine N6-methylation of Active Genes in Fungi.</title>
        <authorList>
            <consortium name="DOE Joint Genome Institute"/>
            <person name="Mondo S.J."/>
            <person name="Dannebaum R.O."/>
            <person name="Kuo R.C."/>
            <person name="Labutti K."/>
            <person name="Haridas S."/>
            <person name="Kuo A."/>
            <person name="Salamov A."/>
            <person name="Ahrendt S.R."/>
            <person name="Lipzen A."/>
            <person name="Sullivan W."/>
            <person name="Andreopoulos W.B."/>
            <person name="Clum A."/>
            <person name="Lindquist E."/>
            <person name="Daum C."/>
            <person name="Ramamoorthy G.K."/>
            <person name="Gryganskyi A."/>
            <person name="Culley D."/>
            <person name="Magnuson J.K."/>
            <person name="James T.Y."/>
            <person name="O'Malley M.A."/>
            <person name="Stajich J.E."/>
            <person name="Spatafora J.W."/>
            <person name="Visel A."/>
            <person name="Grigoriev I.V."/>
        </authorList>
    </citation>
    <scope>NUCLEOTIDE SEQUENCE [LARGE SCALE GENOMIC DNA]</scope>
    <source>
        <strain evidence="5 6">JEL800</strain>
    </source>
</reference>
<dbReference type="STRING" id="329046.A0A1Y2BSX2"/>
<feature type="repeat" description="WD" evidence="3">
    <location>
        <begin position="164"/>
        <end position="206"/>
    </location>
</feature>